<gene>
    <name evidence="1" type="ORF">GCM10023172_29020</name>
</gene>
<dbReference type="Proteomes" id="UP001501243">
    <property type="component" value="Unassembled WGS sequence"/>
</dbReference>
<organism evidence="1 2">
    <name type="scientific">Hymenobacter ginsengisoli</name>
    <dbReference type="NCBI Taxonomy" id="1051626"/>
    <lineage>
        <taxon>Bacteria</taxon>
        <taxon>Pseudomonadati</taxon>
        <taxon>Bacteroidota</taxon>
        <taxon>Cytophagia</taxon>
        <taxon>Cytophagales</taxon>
        <taxon>Hymenobacteraceae</taxon>
        <taxon>Hymenobacter</taxon>
    </lineage>
</organism>
<sequence>MAVLSLVAMSNSCKKEDVVPCNASADVTMLPLAGLKASISEPVPYVGQTNEYIINSAAEYHELFAGKKLPAIDFTTHTLLAGKTRTASSYHLLAQQVVQTCTGYTYAVQLAPDASPKAVSVVYYVLIPKLPETAKVAFDVQLLASGSSAEVSTLVAK</sequence>
<proteinExistence type="predicted"/>
<name>A0ABP8QL49_9BACT</name>
<dbReference type="EMBL" id="BAABGQ010000006">
    <property type="protein sequence ID" value="GAA4503707.1"/>
    <property type="molecule type" value="Genomic_DNA"/>
</dbReference>
<evidence type="ECO:0000313" key="1">
    <source>
        <dbReference type="EMBL" id="GAA4503707.1"/>
    </source>
</evidence>
<protein>
    <recommendedName>
        <fullName evidence="3">PrcB C-terminal domain-containing protein</fullName>
    </recommendedName>
</protein>
<comment type="caution">
    <text evidence="1">The sequence shown here is derived from an EMBL/GenBank/DDBJ whole genome shotgun (WGS) entry which is preliminary data.</text>
</comment>
<evidence type="ECO:0000313" key="2">
    <source>
        <dbReference type="Proteomes" id="UP001501243"/>
    </source>
</evidence>
<accession>A0ABP8QL49</accession>
<evidence type="ECO:0008006" key="3">
    <source>
        <dbReference type="Google" id="ProtNLM"/>
    </source>
</evidence>
<keyword evidence="2" id="KW-1185">Reference proteome</keyword>
<reference evidence="2" key="1">
    <citation type="journal article" date="2019" name="Int. J. Syst. Evol. Microbiol.">
        <title>The Global Catalogue of Microorganisms (GCM) 10K type strain sequencing project: providing services to taxonomists for standard genome sequencing and annotation.</title>
        <authorList>
            <consortium name="The Broad Institute Genomics Platform"/>
            <consortium name="The Broad Institute Genome Sequencing Center for Infectious Disease"/>
            <person name="Wu L."/>
            <person name="Ma J."/>
        </authorList>
    </citation>
    <scope>NUCLEOTIDE SEQUENCE [LARGE SCALE GENOMIC DNA]</scope>
    <source>
        <strain evidence="2">JCM 17841</strain>
    </source>
</reference>